<evidence type="ECO:0000313" key="5">
    <source>
        <dbReference type="Proteomes" id="UP000241818"/>
    </source>
</evidence>
<dbReference type="InterPro" id="IPR036291">
    <property type="entry name" value="NAD(P)-bd_dom_sf"/>
</dbReference>
<evidence type="ECO:0000313" key="4">
    <source>
        <dbReference type="EMBL" id="PSS06762.1"/>
    </source>
</evidence>
<dbReference type="InterPro" id="IPR051164">
    <property type="entry name" value="NmrA-like_oxidored"/>
</dbReference>
<reference evidence="4 5" key="1">
    <citation type="journal article" date="2018" name="New Phytol.">
        <title>Comparative genomics and transcriptomics depict ericoid mycorrhizal fungi as versatile saprotrophs and plant mutualists.</title>
        <authorList>
            <person name="Martino E."/>
            <person name="Morin E."/>
            <person name="Grelet G.A."/>
            <person name="Kuo A."/>
            <person name="Kohler A."/>
            <person name="Daghino S."/>
            <person name="Barry K.W."/>
            <person name="Cichocki N."/>
            <person name="Clum A."/>
            <person name="Dockter R.B."/>
            <person name="Hainaut M."/>
            <person name="Kuo R.C."/>
            <person name="LaButti K."/>
            <person name="Lindahl B.D."/>
            <person name="Lindquist E.A."/>
            <person name="Lipzen A."/>
            <person name="Khouja H.R."/>
            <person name="Magnuson J."/>
            <person name="Murat C."/>
            <person name="Ohm R.A."/>
            <person name="Singer S.W."/>
            <person name="Spatafora J.W."/>
            <person name="Wang M."/>
            <person name="Veneault-Fourrey C."/>
            <person name="Henrissat B."/>
            <person name="Grigoriev I.V."/>
            <person name="Martin F.M."/>
            <person name="Perotto S."/>
        </authorList>
    </citation>
    <scope>NUCLEOTIDE SEQUENCE [LARGE SCALE GENOMIC DNA]</scope>
    <source>
        <strain evidence="4 5">ATCC 22711</strain>
    </source>
</reference>
<dbReference type="AlphaFoldDB" id="A0A2T3APA6"/>
<feature type="domain" description="NmrA-like" evidence="3">
    <location>
        <begin position="4"/>
        <end position="254"/>
    </location>
</feature>
<dbReference type="STRING" id="857342.A0A2T3APA6"/>
<name>A0A2T3APA6_AMORE</name>
<dbReference type="GO" id="GO:0005634">
    <property type="term" value="C:nucleus"/>
    <property type="evidence" value="ECO:0007669"/>
    <property type="project" value="TreeGrafter"/>
</dbReference>
<dbReference type="GeneID" id="36575899"/>
<evidence type="ECO:0000259" key="3">
    <source>
        <dbReference type="Pfam" id="PF05368"/>
    </source>
</evidence>
<proteinExistence type="inferred from homology"/>
<dbReference type="SUPFAM" id="SSF51735">
    <property type="entry name" value="NAD(P)-binding Rossmann-fold domains"/>
    <property type="match status" value="1"/>
</dbReference>
<dbReference type="EMBL" id="KZ679020">
    <property type="protein sequence ID" value="PSS06762.1"/>
    <property type="molecule type" value="Genomic_DNA"/>
</dbReference>
<sequence>MRRPILITGSTGKQGRALIRALLHGLPPIMPSAEDEYRIYALTRSSSSAAAKALRESENEERLQIVEGDLDDRESIVRIFERVSGEEGGFWGVYCVLEFPGLGADATGEERRGKLLADLALKYKVQAYIYSSAMRSGPEHEDTLILSGRAKANVENYCMVLGEKGLPWTILRPGFFMENFDDFLGSIAVGVLKSGLKKETTIGIVASEDIGYVAAGVFRHHEMYRQKILTLVSEFATMTQLEDSYQRALGKPLPSVPAAVAWPIMKMNKMIRWLINDLEKSHRARVEGEYPQLENEVSLANEVFEIRMMRTYYDWLRTRKRQRRMERLGESRSRKAKWNQLSLGKLLTGRA</sequence>
<dbReference type="Gene3D" id="3.40.50.720">
    <property type="entry name" value="NAD(P)-binding Rossmann-like Domain"/>
    <property type="match status" value="1"/>
</dbReference>
<keyword evidence="5" id="KW-1185">Reference proteome</keyword>
<comment type="similarity">
    <text evidence="1">Belongs to the NmrA-type oxidoreductase family.</text>
</comment>
<evidence type="ECO:0000256" key="1">
    <source>
        <dbReference type="ARBA" id="ARBA00006328"/>
    </source>
</evidence>
<dbReference type="Gene3D" id="3.90.25.10">
    <property type="entry name" value="UDP-galactose 4-epimerase, domain 1"/>
    <property type="match status" value="1"/>
</dbReference>
<evidence type="ECO:0000256" key="2">
    <source>
        <dbReference type="ARBA" id="ARBA00022857"/>
    </source>
</evidence>
<dbReference type="InterPro" id="IPR008030">
    <property type="entry name" value="NmrA-like"/>
</dbReference>
<protein>
    <recommendedName>
        <fullName evidence="3">NmrA-like domain-containing protein</fullName>
    </recommendedName>
</protein>
<organism evidence="4 5">
    <name type="scientific">Amorphotheca resinae ATCC 22711</name>
    <dbReference type="NCBI Taxonomy" id="857342"/>
    <lineage>
        <taxon>Eukaryota</taxon>
        <taxon>Fungi</taxon>
        <taxon>Dikarya</taxon>
        <taxon>Ascomycota</taxon>
        <taxon>Pezizomycotina</taxon>
        <taxon>Leotiomycetes</taxon>
        <taxon>Helotiales</taxon>
        <taxon>Amorphothecaceae</taxon>
        <taxon>Amorphotheca</taxon>
    </lineage>
</organism>
<dbReference type="Proteomes" id="UP000241818">
    <property type="component" value="Unassembled WGS sequence"/>
</dbReference>
<dbReference type="InParanoid" id="A0A2T3APA6"/>
<dbReference type="RefSeq" id="XP_024716492.1">
    <property type="nucleotide sequence ID" value="XM_024867818.1"/>
</dbReference>
<gene>
    <name evidence="4" type="ORF">M430DRAFT_46100</name>
</gene>
<accession>A0A2T3APA6</accession>
<dbReference type="PANTHER" id="PTHR42748">
    <property type="entry name" value="NITROGEN METABOLITE REPRESSION PROTEIN NMRA FAMILY MEMBER"/>
    <property type="match status" value="1"/>
</dbReference>
<keyword evidence="2" id="KW-0521">NADP</keyword>
<dbReference type="OrthoDB" id="9997102at2759"/>
<dbReference type="PANTHER" id="PTHR42748:SF7">
    <property type="entry name" value="NMRA LIKE REDOX SENSOR 1-RELATED"/>
    <property type="match status" value="1"/>
</dbReference>
<dbReference type="Pfam" id="PF05368">
    <property type="entry name" value="NmrA"/>
    <property type="match status" value="1"/>
</dbReference>